<sequence length="93" mass="9970">MAAVKMAGLIATNTAAVVDTFPLSQGTIMAKKEVLDPETLALIEWCIEVEGFLVAGGATVAEAQDHIEEQVEWFTDQFYDGLTPEQAAKEALA</sequence>
<accession>A0ABP7TKY5</accession>
<dbReference type="Proteomes" id="UP001501353">
    <property type="component" value="Unassembled WGS sequence"/>
</dbReference>
<protein>
    <submittedName>
        <fullName evidence="1">Uncharacterized protein</fullName>
    </submittedName>
</protein>
<dbReference type="EMBL" id="BAAAZE010000010">
    <property type="protein sequence ID" value="GAA4027777.1"/>
    <property type="molecule type" value="Genomic_DNA"/>
</dbReference>
<name>A0ABP7TKY5_9BURK</name>
<proteinExistence type="predicted"/>
<organism evidence="1 2">
    <name type="scientific">Actimicrobium antarcticum</name>
    <dbReference type="NCBI Taxonomy" id="1051899"/>
    <lineage>
        <taxon>Bacteria</taxon>
        <taxon>Pseudomonadati</taxon>
        <taxon>Pseudomonadota</taxon>
        <taxon>Betaproteobacteria</taxon>
        <taxon>Burkholderiales</taxon>
        <taxon>Oxalobacteraceae</taxon>
        <taxon>Actimicrobium</taxon>
    </lineage>
</organism>
<evidence type="ECO:0000313" key="2">
    <source>
        <dbReference type="Proteomes" id="UP001501353"/>
    </source>
</evidence>
<comment type="caution">
    <text evidence="1">The sequence shown here is derived from an EMBL/GenBank/DDBJ whole genome shotgun (WGS) entry which is preliminary data.</text>
</comment>
<keyword evidence="2" id="KW-1185">Reference proteome</keyword>
<gene>
    <name evidence="1" type="ORF">GCM10022212_27400</name>
</gene>
<reference evidence="2" key="1">
    <citation type="journal article" date="2019" name="Int. J. Syst. Evol. Microbiol.">
        <title>The Global Catalogue of Microorganisms (GCM) 10K type strain sequencing project: providing services to taxonomists for standard genome sequencing and annotation.</title>
        <authorList>
            <consortium name="The Broad Institute Genomics Platform"/>
            <consortium name="The Broad Institute Genome Sequencing Center for Infectious Disease"/>
            <person name="Wu L."/>
            <person name="Ma J."/>
        </authorList>
    </citation>
    <scope>NUCLEOTIDE SEQUENCE [LARGE SCALE GENOMIC DNA]</scope>
    <source>
        <strain evidence="2">JCM 16673</strain>
    </source>
</reference>
<evidence type="ECO:0000313" key="1">
    <source>
        <dbReference type="EMBL" id="GAA4027777.1"/>
    </source>
</evidence>